<reference evidence="2 3" key="1">
    <citation type="submission" date="2015-01" db="EMBL/GenBank/DDBJ databases">
        <title>Evolution of Trichinella species and genotypes.</title>
        <authorList>
            <person name="Korhonen P.K."/>
            <person name="Edoardo P."/>
            <person name="Giuseppe L.R."/>
            <person name="Gasser R.B."/>
        </authorList>
    </citation>
    <scope>NUCLEOTIDE SEQUENCE [LARGE SCALE GENOMIC DNA]</scope>
    <source>
        <strain evidence="2">ISS37</strain>
    </source>
</reference>
<protein>
    <submittedName>
        <fullName evidence="2">Uncharacterized protein</fullName>
    </submittedName>
</protein>
<dbReference type="EMBL" id="JYDL01000110">
    <property type="protein sequence ID" value="KRX16303.1"/>
    <property type="molecule type" value="Genomic_DNA"/>
</dbReference>
<comment type="caution">
    <text evidence="2">The sequence shown here is derived from an EMBL/GenBank/DDBJ whole genome shotgun (WGS) entry which is preliminary data.</text>
</comment>
<sequence length="152" mass="17098">MTRKLKKKLLRNFTEISSPSLEEGRQHSGEQLPARSEAAQFGSEEYSAVIWSYLDNGWAKEAPDTGPLGRTGYPPHHAVYKKGSTGEVTCRVSFDGSALFRDIALNHPLDSRAKLQAKMYMQVALHEADRDVCRFLWKEPGKDEPLKAYSLT</sequence>
<name>A0A0V0RPE4_9BILA</name>
<dbReference type="AlphaFoldDB" id="A0A0V0RPE4"/>
<organism evidence="2 3">
    <name type="scientific">Trichinella nelsoni</name>
    <dbReference type="NCBI Taxonomy" id="6336"/>
    <lineage>
        <taxon>Eukaryota</taxon>
        <taxon>Metazoa</taxon>
        <taxon>Ecdysozoa</taxon>
        <taxon>Nematoda</taxon>
        <taxon>Enoplea</taxon>
        <taxon>Dorylaimia</taxon>
        <taxon>Trichinellida</taxon>
        <taxon>Trichinellidae</taxon>
        <taxon>Trichinella</taxon>
    </lineage>
</organism>
<evidence type="ECO:0000313" key="3">
    <source>
        <dbReference type="Proteomes" id="UP000054630"/>
    </source>
</evidence>
<gene>
    <name evidence="2" type="ORF">T07_8026</name>
</gene>
<feature type="region of interest" description="Disordered" evidence="1">
    <location>
        <begin position="16"/>
        <end position="37"/>
    </location>
</feature>
<dbReference type="OrthoDB" id="10567602at2759"/>
<proteinExistence type="predicted"/>
<evidence type="ECO:0000256" key="1">
    <source>
        <dbReference type="SAM" id="MobiDB-lite"/>
    </source>
</evidence>
<accession>A0A0V0RPE4</accession>
<dbReference type="Proteomes" id="UP000054630">
    <property type="component" value="Unassembled WGS sequence"/>
</dbReference>
<evidence type="ECO:0000313" key="2">
    <source>
        <dbReference type="EMBL" id="KRX16303.1"/>
    </source>
</evidence>
<keyword evidence="3" id="KW-1185">Reference proteome</keyword>